<feature type="compositionally biased region" description="Polar residues" evidence="1">
    <location>
        <begin position="220"/>
        <end position="231"/>
    </location>
</feature>
<feature type="compositionally biased region" description="Acidic residues" evidence="1">
    <location>
        <begin position="103"/>
        <end position="112"/>
    </location>
</feature>
<feature type="region of interest" description="Disordered" evidence="1">
    <location>
        <begin position="80"/>
        <end position="233"/>
    </location>
</feature>
<feature type="compositionally biased region" description="Polar residues" evidence="1">
    <location>
        <begin position="144"/>
        <end position="154"/>
    </location>
</feature>
<feature type="region of interest" description="Disordered" evidence="1">
    <location>
        <begin position="1"/>
        <end position="34"/>
    </location>
</feature>
<keyword evidence="3" id="KW-1185">Reference proteome</keyword>
<feature type="compositionally biased region" description="Basic and acidic residues" evidence="1">
    <location>
        <begin position="155"/>
        <end position="172"/>
    </location>
</feature>
<sequence>MNSQHHREKDQSYPLRSHRSSRRSQSPPKIAPDMRWKLQFEKLAAYMKIHHPDGGYGKLTPLTDDRIEKLESIGFEWEHTLSKNNKSNEANKEDVQQQTKESGDDDDDDDDEPNTKECDSMVVLSAVEPATFKKEERDKEQFEDASNSLEPATSQKKDKDQSDEGGDEDRKPAARAGKRKRSKSNAEWTHQEESEMDESEMEFSAKRKRGKNSETRKYASASTIDRVSSSPYEEAMKQNLPRLLTNQLDLMEYVKEENSTLKSHLIDKESDWLEHKQYLEERIRTLEQENEDLIESHKEEKAHWQRERQRRKHAEQQLKKLKKKIVE</sequence>
<dbReference type="Proteomes" id="UP001295423">
    <property type="component" value="Unassembled WGS sequence"/>
</dbReference>
<proteinExistence type="predicted"/>
<gene>
    <name evidence="2" type="ORF">CYCCA115_LOCUS6446</name>
</gene>
<reference evidence="2" key="1">
    <citation type="submission" date="2023-08" db="EMBL/GenBank/DDBJ databases">
        <authorList>
            <person name="Audoor S."/>
            <person name="Bilcke G."/>
        </authorList>
    </citation>
    <scope>NUCLEOTIDE SEQUENCE</scope>
</reference>
<protein>
    <recommendedName>
        <fullName evidence="4">Helicase-associated domain-containing protein</fullName>
    </recommendedName>
</protein>
<dbReference type="EMBL" id="CAKOGP040000779">
    <property type="protein sequence ID" value="CAJ1939137.1"/>
    <property type="molecule type" value="Genomic_DNA"/>
</dbReference>
<organism evidence="2 3">
    <name type="scientific">Cylindrotheca closterium</name>
    <dbReference type="NCBI Taxonomy" id="2856"/>
    <lineage>
        <taxon>Eukaryota</taxon>
        <taxon>Sar</taxon>
        <taxon>Stramenopiles</taxon>
        <taxon>Ochrophyta</taxon>
        <taxon>Bacillariophyta</taxon>
        <taxon>Bacillariophyceae</taxon>
        <taxon>Bacillariophycidae</taxon>
        <taxon>Bacillariales</taxon>
        <taxon>Bacillariaceae</taxon>
        <taxon>Cylindrotheca</taxon>
    </lineage>
</organism>
<evidence type="ECO:0008006" key="4">
    <source>
        <dbReference type="Google" id="ProtNLM"/>
    </source>
</evidence>
<feature type="compositionally biased region" description="Basic and acidic residues" evidence="1">
    <location>
        <begin position="131"/>
        <end position="142"/>
    </location>
</feature>
<evidence type="ECO:0000313" key="2">
    <source>
        <dbReference type="EMBL" id="CAJ1939137.1"/>
    </source>
</evidence>
<feature type="region of interest" description="Disordered" evidence="1">
    <location>
        <begin position="297"/>
        <end position="327"/>
    </location>
</feature>
<accession>A0AAD2CM79</accession>
<name>A0AAD2CM79_9STRA</name>
<evidence type="ECO:0000313" key="3">
    <source>
        <dbReference type="Proteomes" id="UP001295423"/>
    </source>
</evidence>
<evidence type="ECO:0000256" key="1">
    <source>
        <dbReference type="SAM" id="MobiDB-lite"/>
    </source>
</evidence>
<feature type="compositionally biased region" description="Basic and acidic residues" evidence="1">
    <location>
        <begin position="1"/>
        <end position="11"/>
    </location>
</feature>
<feature type="compositionally biased region" description="Basic and acidic residues" evidence="1">
    <location>
        <begin position="297"/>
        <end position="307"/>
    </location>
</feature>
<comment type="caution">
    <text evidence="2">The sequence shown here is derived from an EMBL/GenBank/DDBJ whole genome shotgun (WGS) entry which is preliminary data.</text>
</comment>
<dbReference type="AlphaFoldDB" id="A0AAD2CM79"/>
<feature type="compositionally biased region" description="Basic and acidic residues" evidence="1">
    <location>
        <begin position="314"/>
        <end position="327"/>
    </location>
</feature>